<evidence type="ECO:0000259" key="3">
    <source>
        <dbReference type="PROSITE" id="PS50240"/>
    </source>
</evidence>
<dbReference type="GO" id="GO:0006508">
    <property type="term" value="P:proteolysis"/>
    <property type="evidence" value="ECO:0007669"/>
    <property type="project" value="InterPro"/>
</dbReference>
<organism evidence="4">
    <name type="scientific">Xenopus tropicalis</name>
    <name type="common">Western clawed frog</name>
    <name type="synonym">Silurana tropicalis</name>
    <dbReference type="NCBI Taxonomy" id="8364"/>
    <lineage>
        <taxon>Eukaryota</taxon>
        <taxon>Metazoa</taxon>
        <taxon>Chordata</taxon>
        <taxon>Craniata</taxon>
        <taxon>Vertebrata</taxon>
        <taxon>Euteleostomi</taxon>
        <taxon>Amphibia</taxon>
        <taxon>Batrachia</taxon>
        <taxon>Anura</taxon>
        <taxon>Pipoidea</taxon>
        <taxon>Pipidae</taxon>
        <taxon>Xenopodinae</taxon>
        <taxon>Xenopus</taxon>
        <taxon>Silurana</taxon>
    </lineage>
</organism>
<dbReference type="Pfam" id="PF00089">
    <property type="entry name" value="Trypsin"/>
    <property type="match status" value="1"/>
</dbReference>
<dbReference type="Ensembl" id="ENSXETT00000106200">
    <property type="protein sequence ID" value="ENSXETP00000107766"/>
    <property type="gene ID" value="ENSXETG00000042795"/>
</dbReference>
<dbReference type="SUPFAM" id="SSF50494">
    <property type="entry name" value="Trypsin-like serine proteases"/>
    <property type="match status" value="1"/>
</dbReference>
<dbReference type="GeneTree" id="ENSGT00940000164686"/>
<feature type="chain" id="PRO_5030839432" description="Peptidase S1 domain-containing protein" evidence="2">
    <location>
        <begin position="22"/>
        <end position="311"/>
    </location>
</feature>
<dbReference type="Gene3D" id="2.40.10.10">
    <property type="entry name" value="Trypsin-like serine proteases"/>
    <property type="match status" value="1"/>
</dbReference>
<dbReference type="InParanoid" id="A0A803JIP6"/>
<sequence length="311" mass="34349">MDWFHLIRALFLLNLGNYGFAQEGDGNEPTDVCGKPVVVSSRIVGGQDTKKGQNPWQVVVWHSGIKNCGGTLISSSFVLTVAHCVERVNASSVIVILGAYKITGNLKEEVSVPVKRIIKHHLYNEAKFPYDIALLELSRNVPFTDFILPACLPAPSVEFRPGHSCIVTGWGDTEYNSTKPRPDILQEVEVRLITLEDCRDLYKSALKDKYIGITDDIICAMNIHKGRDSCQGDGGGPLVCYENDRWYLIGLVSYGIGCGIGIPKLYSSVPAHMEWIRSIIPAVRSGSNRMESMPNMALVILALMYFTQGTL</sequence>
<reference evidence="4" key="1">
    <citation type="journal article" date="2010" name="Science">
        <title>The genome of the Western clawed frog Xenopus tropicalis.</title>
        <authorList>
            <person name="Hellsten U."/>
            <person name="Harland R.M."/>
            <person name="Gilchrist M.J."/>
            <person name="Hendrix D."/>
            <person name="Jurka J."/>
            <person name="Kapitonov V."/>
            <person name="Ovcharenko I."/>
            <person name="Putnam N.H."/>
            <person name="Shu S."/>
            <person name="Taher L."/>
            <person name="Blitz I.L."/>
            <person name="Blumberg B."/>
            <person name="Dichmann D.S."/>
            <person name="Dubchak I."/>
            <person name="Amaya E."/>
            <person name="Detter J.C."/>
            <person name="Fletcher R."/>
            <person name="Gerhard D.S."/>
            <person name="Goodstein D."/>
            <person name="Graves T."/>
            <person name="Grigoriev I.V."/>
            <person name="Grimwood J."/>
            <person name="Kawashima T."/>
            <person name="Lindquist E."/>
            <person name="Lucas S.M."/>
            <person name="Mead P.E."/>
            <person name="Mitros T."/>
            <person name="Ogino H."/>
            <person name="Ohta Y."/>
            <person name="Poliakov A.V."/>
            <person name="Pollet N."/>
            <person name="Robert J."/>
            <person name="Salamov A."/>
            <person name="Sater A.K."/>
            <person name="Schmutz J."/>
            <person name="Terry A."/>
            <person name="Vize P.D."/>
            <person name="Warren W.C."/>
            <person name="Wells D."/>
            <person name="Wills A."/>
            <person name="Wilson R.K."/>
            <person name="Zimmerman L.B."/>
            <person name="Zorn A.M."/>
            <person name="Grainger R."/>
            <person name="Grammer T."/>
            <person name="Khokha M.K."/>
            <person name="Richardson P.M."/>
            <person name="Rokhsar D.S."/>
        </authorList>
    </citation>
    <scope>NUCLEOTIDE SEQUENCE [LARGE SCALE GENOMIC DNA]</scope>
    <source>
        <strain evidence="4">Nigerian</strain>
    </source>
</reference>
<accession>A0A803JIP6</accession>
<dbReference type="PRINTS" id="PR00722">
    <property type="entry name" value="CHYMOTRYPSIN"/>
</dbReference>
<proteinExistence type="predicted"/>
<dbReference type="PANTHER" id="PTHR24253">
    <property type="entry name" value="TRANSMEMBRANE PROTEASE SERINE"/>
    <property type="match status" value="1"/>
</dbReference>
<dbReference type="InterPro" id="IPR001254">
    <property type="entry name" value="Trypsin_dom"/>
</dbReference>
<keyword evidence="1" id="KW-1015">Disulfide bond</keyword>
<dbReference type="AlphaFoldDB" id="A0A803JIP6"/>
<reference evidence="4" key="2">
    <citation type="submission" date="2021-03" db="UniProtKB">
        <authorList>
            <consortium name="Ensembl"/>
        </authorList>
    </citation>
    <scope>IDENTIFICATION</scope>
</reference>
<keyword evidence="2" id="KW-0732">Signal</keyword>
<dbReference type="GO" id="GO:0004252">
    <property type="term" value="F:serine-type endopeptidase activity"/>
    <property type="evidence" value="ECO:0007669"/>
    <property type="project" value="InterPro"/>
</dbReference>
<dbReference type="InterPro" id="IPR009003">
    <property type="entry name" value="Peptidase_S1_PA"/>
</dbReference>
<name>A0A803JIP6_XENTR</name>
<evidence type="ECO:0000256" key="2">
    <source>
        <dbReference type="SAM" id="SignalP"/>
    </source>
</evidence>
<evidence type="ECO:0000256" key="1">
    <source>
        <dbReference type="ARBA" id="ARBA00023157"/>
    </source>
</evidence>
<dbReference type="SMART" id="SM00020">
    <property type="entry name" value="Tryp_SPc"/>
    <property type="match status" value="1"/>
</dbReference>
<dbReference type="FunFam" id="2.40.10.10:FF:000039">
    <property type="entry name" value="Brain-specific serine protease 4"/>
    <property type="match status" value="1"/>
</dbReference>
<dbReference type="InterPro" id="IPR043504">
    <property type="entry name" value="Peptidase_S1_PA_chymotrypsin"/>
</dbReference>
<feature type="signal peptide" evidence="2">
    <location>
        <begin position="1"/>
        <end position="21"/>
    </location>
</feature>
<evidence type="ECO:0000313" key="4">
    <source>
        <dbReference type="Ensembl" id="ENSXETP00000107766"/>
    </source>
</evidence>
<protein>
    <recommendedName>
        <fullName evidence="3">Peptidase S1 domain-containing protein</fullName>
    </recommendedName>
</protein>
<dbReference type="InterPro" id="IPR001314">
    <property type="entry name" value="Peptidase_S1A"/>
</dbReference>
<dbReference type="PANTHER" id="PTHR24253:SF168">
    <property type="entry name" value="SERINE PROTEASE 27"/>
    <property type="match status" value="1"/>
</dbReference>
<dbReference type="CDD" id="cd00190">
    <property type="entry name" value="Tryp_SPc"/>
    <property type="match status" value="1"/>
</dbReference>
<dbReference type="PROSITE" id="PS50240">
    <property type="entry name" value="TRYPSIN_DOM"/>
    <property type="match status" value="1"/>
</dbReference>
<feature type="domain" description="Peptidase S1" evidence="3">
    <location>
        <begin position="43"/>
        <end position="281"/>
    </location>
</feature>